<evidence type="ECO:0000313" key="1">
    <source>
        <dbReference type="EMBL" id="SVC26758.1"/>
    </source>
</evidence>
<feature type="non-terminal residue" evidence="1">
    <location>
        <position position="1"/>
    </location>
</feature>
<sequence>PERQRLVVTENQGDFLLIKPNNKHIVGQVRIGETLFVVNPRFDNSLFTRFLVFSTGRGGSKNQLLKRKGQMEITDAFRESPLRALAWLMIESAEWHLPRQQVRRSYIEKRERLQLLKGRPLWNQDFGGNPAMGITCRYYELDTHDLLNRCIYHGIKAASSILQMETSEDSDAELSDLAMRANSLEFEWQGMAGGSRPQLDEYWVAKTRISRSNYHYAEPLSIAQCIVYDQELNLFEDGLETGCIQWEMSRLFEFFLEGVVSGWLDESPVEVSVKAQDYEKNDINVTSPSGVEKTYHGTFRDLVLRGSDSMPVGLIDAKYKPKYLNRLADGSWVGVGRIDSLSQLSKKISNADLYQLFFYQLSLMRRWNQENPENCLELPSAIVAPLFGGEAPPRWMRDLTLPGESRVELIPIDI</sequence>
<organism evidence="1">
    <name type="scientific">marine metagenome</name>
    <dbReference type="NCBI Taxonomy" id="408172"/>
    <lineage>
        <taxon>unclassified sequences</taxon>
        <taxon>metagenomes</taxon>
        <taxon>ecological metagenomes</taxon>
    </lineage>
</organism>
<dbReference type="Pfam" id="PF10117">
    <property type="entry name" value="McrBC"/>
    <property type="match status" value="1"/>
</dbReference>
<proteinExistence type="predicted"/>
<feature type="non-terminal residue" evidence="1">
    <location>
        <position position="414"/>
    </location>
</feature>
<protein>
    <submittedName>
        <fullName evidence="1">Uncharacterized protein</fullName>
    </submittedName>
</protein>
<name>A0A382KQA5_9ZZZZ</name>
<reference evidence="1" key="1">
    <citation type="submission" date="2018-05" db="EMBL/GenBank/DDBJ databases">
        <authorList>
            <person name="Lanie J.A."/>
            <person name="Ng W.-L."/>
            <person name="Kazmierczak K.M."/>
            <person name="Andrzejewski T.M."/>
            <person name="Davidsen T.M."/>
            <person name="Wayne K.J."/>
            <person name="Tettelin H."/>
            <person name="Glass J.I."/>
            <person name="Rusch D."/>
            <person name="Podicherti R."/>
            <person name="Tsui H.-C.T."/>
            <person name="Winkler M.E."/>
        </authorList>
    </citation>
    <scope>NUCLEOTIDE SEQUENCE</scope>
</reference>
<dbReference type="InterPro" id="IPR019292">
    <property type="entry name" value="McrC"/>
</dbReference>
<dbReference type="AlphaFoldDB" id="A0A382KQA5"/>
<gene>
    <name evidence="1" type="ORF">METZ01_LOCUS279612</name>
</gene>
<dbReference type="EMBL" id="UINC01082206">
    <property type="protein sequence ID" value="SVC26758.1"/>
    <property type="molecule type" value="Genomic_DNA"/>
</dbReference>
<accession>A0A382KQA5</accession>